<sequence length="175" mass="19157">MTTKPEILDAALAALGHGHPLTIDAVARQAGLTKPGVVHHFPTKEVLAVAVVDRLVDRWTADLESRAGETSAPQDRLRAYVDFALTADLDPSDLALLSDVRLRDRLNRQWTERLRPWFGEELTSSPHGRAALQAVRLIADGAWFDRALGIIDLDEGERARILAVALRLIDEAGAS</sequence>
<evidence type="ECO:0000256" key="3">
    <source>
        <dbReference type="ARBA" id="ARBA00023163"/>
    </source>
</evidence>
<organism evidence="6 7">
    <name type="scientific">Isoptericola cucumis</name>
    <dbReference type="NCBI Taxonomy" id="1776856"/>
    <lineage>
        <taxon>Bacteria</taxon>
        <taxon>Bacillati</taxon>
        <taxon>Actinomycetota</taxon>
        <taxon>Actinomycetes</taxon>
        <taxon>Micrococcales</taxon>
        <taxon>Promicromonosporaceae</taxon>
        <taxon>Isoptericola</taxon>
    </lineage>
</organism>
<dbReference type="InterPro" id="IPR036271">
    <property type="entry name" value="Tet_transcr_reg_TetR-rel_C_sf"/>
</dbReference>
<comment type="caution">
    <text evidence="6">The sequence shown here is derived from an EMBL/GenBank/DDBJ whole genome shotgun (WGS) entry which is preliminary data.</text>
</comment>
<dbReference type="InterPro" id="IPR001647">
    <property type="entry name" value="HTH_TetR"/>
</dbReference>
<dbReference type="InterPro" id="IPR050109">
    <property type="entry name" value="HTH-type_TetR-like_transc_reg"/>
</dbReference>
<name>A0ABQ2BA35_9MICO</name>
<dbReference type="PANTHER" id="PTHR30055:SF234">
    <property type="entry name" value="HTH-TYPE TRANSCRIPTIONAL REGULATOR BETI"/>
    <property type="match status" value="1"/>
</dbReference>
<dbReference type="RefSeq" id="WP_188524684.1">
    <property type="nucleotide sequence ID" value="NZ_BMDG01000011.1"/>
</dbReference>
<keyword evidence="1" id="KW-0805">Transcription regulation</keyword>
<gene>
    <name evidence="6" type="ORF">GCM10007368_31740</name>
</gene>
<dbReference type="PROSITE" id="PS50977">
    <property type="entry name" value="HTH_TETR_2"/>
    <property type="match status" value="1"/>
</dbReference>
<evidence type="ECO:0000313" key="7">
    <source>
        <dbReference type="Proteomes" id="UP000632535"/>
    </source>
</evidence>
<feature type="DNA-binding region" description="H-T-H motif" evidence="4">
    <location>
        <begin position="22"/>
        <end position="41"/>
    </location>
</feature>
<dbReference type="SUPFAM" id="SSF46689">
    <property type="entry name" value="Homeodomain-like"/>
    <property type="match status" value="1"/>
</dbReference>
<dbReference type="PANTHER" id="PTHR30055">
    <property type="entry name" value="HTH-TYPE TRANSCRIPTIONAL REGULATOR RUTR"/>
    <property type="match status" value="1"/>
</dbReference>
<dbReference type="EMBL" id="BMDG01000011">
    <property type="protein sequence ID" value="GGI10539.1"/>
    <property type="molecule type" value="Genomic_DNA"/>
</dbReference>
<keyword evidence="3" id="KW-0804">Transcription</keyword>
<keyword evidence="2 4" id="KW-0238">DNA-binding</keyword>
<evidence type="ECO:0000256" key="4">
    <source>
        <dbReference type="PROSITE-ProRule" id="PRU00335"/>
    </source>
</evidence>
<keyword evidence="7" id="KW-1185">Reference proteome</keyword>
<dbReference type="InterPro" id="IPR041479">
    <property type="entry name" value="TetR_CgmR_C"/>
</dbReference>
<evidence type="ECO:0000259" key="5">
    <source>
        <dbReference type="PROSITE" id="PS50977"/>
    </source>
</evidence>
<protein>
    <submittedName>
        <fullName evidence="6">TetR family transcriptional regulator</fullName>
    </submittedName>
</protein>
<accession>A0ABQ2BA35</accession>
<evidence type="ECO:0000256" key="2">
    <source>
        <dbReference type="ARBA" id="ARBA00023125"/>
    </source>
</evidence>
<dbReference type="Pfam" id="PF17937">
    <property type="entry name" value="TetR_C_28"/>
    <property type="match status" value="1"/>
</dbReference>
<dbReference type="SUPFAM" id="SSF48498">
    <property type="entry name" value="Tetracyclin repressor-like, C-terminal domain"/>
    <property type="match status" value="1"/>
</dbReference>
<proteinExistence type="predicted"/>
<dbReference type="Proteomes" id="UP000632535">
    <property type="component" value="Unassembled WGS sequence"/>
</dbReference>
<dbReference type="Gene3D" id="1.10.357.10">
    <property type="entry name" value="Tetracycline Repressor, domain 2"/>
    <property type="match status" value="1"/>
</dbReference>
<dbReference type="Pfam" id="PF00440">
    <property type="entry name" value="TetR_N"/>
    <property type="match status" value="1"/>
</dbReference>
<evidence type="ECO:0000256" key="1">
    <source>
        <dbReference type="ARBA" id="ARBA00023015"/>
    </source>
</evidence>
<reference evidence="7" key="1">
    <citation type="journal article" date="2019" name="Int. J. Syst. Evol. Microbiol.">
        <title>The Global Catalogue of Microorganisms (GCM) 10K type strain sequencing project: providing services to taxonomists for standard genome sequencing and annotation.</title>
        <authorList>
            <consortium name="The Broad Institute Genomics Platform"/>
            <consortium name="The Broad Institute Genome Sequencing Center for Infectious Disease"/>
            <person name="Wu L."/>
            <person name="Ma J."/>
        </authorList>
    </citation>
    <scope>NUCLEOTIDE SEQUENCE [LARGE SCALE GENOMIC DNA]</scope>
    <source>
        <strain evidence="7">CCM 8653</strain>
    </source>
</reference>
<feature type="domain" description="HTH tetR-type" evidence="5">
    <location>
        <begin position="1"/>
        <end position="59"/>
    </location>
</feature>
<evidence type="ECO:0000313" key="6">
    <source>
        <dbReference type="EMBL" id="GGI10539.1"/>
    </source>
</evidence>
<dbReference type="InterPro" id="IPR009057">
    <property type="entry name" value="Homeodomain-like_sf"/>
</dbReference>